<dbReference type="EMBL" id="DWZA01000054">
    <property type="protein sequence ID" value="HJA71158.1"/>
    <property type="molecule type" value="Genomic_DNA"/>
</dbReference>
<feature type="transmembrane region" description="Helical" evidence="1">
    <location>
        <begin position="30"/>
        <end position="51"/>
    </location>
</feature>
<keyword evidence="1" id="KW-0472">Membrane</keyword>
<dbReference type="Pfam" id="PF20342">
    <property type="entry name" value="DUF6637"/>
    <property type="match status" value="1"/>
</dbReference>
<comment type="caution">
    <text evidence="2">The sequence shown here is derived from an EMBL/GenBank/DDBJ whole genome shotgun (WGS) entry which is preliminary data.</text>
</comment>
<keyword evidence="1" id="KW-0812">Transmembrane</keyword>
<reference evidence="2" key="1">
    <citation type="journal article" date="2021" name="PeerJ">
        <title>Extensive microbial diversity within the chicken gut microbiome revealed by metagenomics and culture.</title>
        <authorList>
            <person name="Gilroy R."/>
            <person name="Ravi A."/>
            <person name="Getino M."/>
            <person name="Pursley I."/>
            <person name="Horton D.L."/>
            <person name="Alikhan N.F."/>
            <person name="Baker D."/>
            <person name="Gharbi K."/>
            <person name="Hall N."/>
            <person name="Watson M."/>
            <person name="Adriaenssens E.M."/>
            <person name="Foster-Nyarko E."/>
            <person name="Jarju S."/>
            <person name="Secka A."/>
            <person name="Antonio M."/>
            <person name="Oren A."/>
            <person name="Chaudhuri R.R."/>
            <person name="La Ragione R."/>
            <person name="Hildebrand F."/>
            <person name="Pallen M.J."/>
        </authorList>
    </citation>
    <scope>NUCLEOTIDE SEQUENCE</scope>
    <source>
        <strain evidence="2">CHK178-16964</strain>
    </source>
</reference>
<sequence length="86" mass="9528">MFLDVIHIVLGIVIVVLAVITFLSPEDHMLMFPLIFFAGAALNLITGAVHIRGVHEKRIRRTGYFQTVLGVLLLLLTMISAISIWG</sequence>
<name>A0A9D2HJ30_9FIRM</name>
<reference evidence="2" key="2">
    <citation type="submission" date="2021-04" db="EMBL/GenBank/DDBJ databases">
        <authorList>
            <person name="Gilroy R."/>
        </authorList>
    </citation>
    <scope>NUCLEOTIDE SEQUENCE</scope>
    <source>
        <strain evidence="2">CHK178-16964</strain>
    </source>
</reference>
<evidence type="ECO:0000313" key="2">
    <source>
        <dbReference type="EMBL" id="HJA71158.1"/>
    </source>
</evidence>
<dbReference type="InterPro" id="IPR046577">
    <property type="entry name" value="DUF6637"/>
</dbReference>
<organism evidence="2 3">
    <name type="scientific">Candidatus Lachnoclostridium stercoravium</name>
    <dbReference type="NCBI Taxonomy" id="2838633"/>
    <lineage>
        <taxon>Bacteria</taxon>
        <taxon>Bacillati</taxon>
        <taxon>Bacillota</taxon>
        <taxon>Clostridia</taxon>
        <taxon>Lachnospirales</taxon>
        <taxon>Lachnospiraceae</taxon>
    </lineage>
</organism>
<proteinExistence type="predicted"/>
<evidence type="ECO:0000256" key="1">
    <source>
        <dbReference type="SAM" id="Phobius"/>
    </source>
</evidence>
<dbReference type="AlphaFoldDB" id="A0A9D2HJ30"/>
<feature type="transmembrane region" description="Helical" evidence="1">
    <location>
        <begin position="5"/>
        <end position="24"/>
    </location>
</feature>
<feature type="transmembrane region" description="Helical" evidence="1">
    <location>
        <begin position="63"/>
        <end position="85"/>
    </location>
</feature>
<protein>
    <submittedName>
        <fullName evidence="2">Uncharacterized protein</fullName>
    </submittedName>
</protein>
<accession>A0A9D2HJ30</accession>
<evidence type="ECO:0000313" key="3">
    <source>
        <dbReference type="Proteomes" id="UP000823900"/>
    </source>
</evidence>
<dbReference type="Proteomes" id="UP000823900">
    <property type="component" value="Unassembled WGS sequence"/>
</dbReference>
<gene>
    <name evidence="2" type="ORF">IAA07_06190</name>
</gene>
<keyword evidence="1" id="KW-1133">Transmembrane helix</keyword>